<dbReference type="SUPFAM" id="SSF56112">
    <property type="entry name" value="Protein kinase-like (PK-like)"/>
    <property type="match status" value="1"/>
</dbReference>
<evidence type="ECO:0000259" key="1">
    <source>
        <dbReference type="PROSITE" id="PS50011"/>
    </source>
</evidence>
<dbReference type="Pfam" id="PF13519">
    <property type="entry name" value="VWA_2"/>
    <property type="match status" value="1"/>
</dbReference>
<sequence length="753" mass="84307">MAVQLRQVNGEAVGGHRPLLLSALPPEGHRRTPSDLSCVIDVSWSMSMEANVKAASGASESNGLSMLDIAKHAVRTVIQTLNAQDRLCIISFCRQGELVLPLTQMDEAGKAKAEELLEKISFGSGTALWQGLYRSFEELYRHRAEDRLGHTMLLTDGETEDADQLLNYLKESHGRYGGRLPSSVSTFGFGYEIDSKLLVELASACGGTYSFIPDAGFVGTIFVNCISNLLATCCADARLKVEPAAAVRQVLGGYELALGEIQLGALQYGQSNDVVLMLDPEAALPVVTLEYTALGGKSCSVTAATTSEVKELDVQMNRSNFVDALARIVPSVEDGLHVMQAACTINVYPAGCRDGYVKYGRNQIGEIRKLQRAEPYQEIKEKIKVHAHVSAEEKAQSVKRHLLRKGISSTVSVSFSFIPVPESPSAFDFQEIHVQEEVHKEPIVLVERCIHKGRSMILKKYLRSRMSWHDSLLEQQLYEMNMYYQDLKGLPNVVQLEGHFQDPYGNLTFVFPDLGVNIYPRHKAGIVSYMQQLLNGLNALWHKDIVHCNIKGGKKPNAIFDSAGRLTIIDFESAVRRHERIGHREKEGETLEYTGNLCYAAPEVFVAQHGWGPYGPTRFGRNRDVYNAGVVFVELLLDIKYHLFQYTQWEESVKREQEEIIRVRETLKRRLAQMSPVAALQGDGDFRVADLAFNKLGCDLASTMLTWHRLDRPSPEALRFSIRFFTWNPRFAVRCKSCKLASLSRCQTLTYRF</sequence>
<dbReference type="GO" id="GO:0004672">
    <property type="term" value="F:protein kinase activity"/>
    <property type="evidence" value="ECO:0007669"/>
    <property type="project" value="InterPro"/>
</dbReference>
<dbReference type="AlphaFoldDB" id="A0A9P1G4X1"/>
<gene>
    <name evidence="3" type="ORF">C1SCF055_LOCUS25873</name>
</gene>
<dbReference type="SMART" id="SM00327">
    <property type="entry name" value="VWA"/>
    <property type="match status" value="1"/>
</dbReference>
<dbReference type="InterPro" id="IPR000719">
    <property type="entry name" value="Prot_kinase_dom"/>
</dbReference>
<dbReference type="InterPro" id="IPR002035">
    <property type="entry name" value="VWF_A"/>
</dbReference>
<dbReference type="Gene3D" id="1.10.510.10">
    <property type="entry name" value="Transferase(Phosphotransferase) domain 1"/>
    <property type="match status" value="1"/>
</dbReference>
<accession>A0A9P1G4X1</accession>
<evidence type="ECO:0000259" key="2">
    <source>
        <dbReference type="PROSITE" id="PS50234"/>
    </source>
</evidence>
<dbReference type="GO" id="GO:0005524">
    <property type="term" value="F:ATP binding"/>
    <property type="evidence" value="ECO:0007669"/>
    <property type="project" value="InterPro"/>
</dbReference>
<comment type="caution">
    <text evidence="3">The sequence shown here is derived from an EMBL/GenBank/DDBJ whole genome shotgun (WGS) entry which is preliminary data.</text>
</comment>
<protein>
    <submittedName>
        <fullName evidence="5">VWFA domain-containing protein</fullName>
    </submittedName>
</protein>
<dbReference type="Pfam" id="PF00069">
    <property type="entry name" value="Pkinase"/>
    <property type="match status" value="1"/>
</dbReference>
<proteinExistence type="predicted"/>
<dbReference type="EMBL" id="CAMXCT010002668">
    <property type="protein sequence ID" value="CAI3999696.1"/>
    <property type="molecule type" value="Genomic_DNA"/>
</dbReference>
<reference evidence="3" key="1">
    <citation type="submission" date="2022-10" db="EMBL/GenBank/DDBJ databases">
        <authorList>
            <person name="Chen Y."/>
            <person name="Dougan E. K."/>
            <person name="Chan C."/>
            <person name="Rhodes N."/>
            <person name="Thang M."/>
        </authorList>
    </citation>
    <scope>NUCLEOTIDE SEQUENCE</scope>
</reference>
<reference evidence="4" key="2">
    <citation type="submission" date="2024-04" db="EMBL/GenBank/DDBJ databases">
        <authorList>
            <person name="Chen Y."/>
            <person name="Shah S."/>
            <person name="Dougan E. K."/>
            <person name="Thang M."/>
            <person name="Chan C."/>
        </authorList>
    </citation>
    <scope>NUCLEOTIDE SEQUENCE [LARGE SCALE GENOMIC DNA]</scope>
</reference>
<dbReference type="InterPro" id="IPR051266">
    <property type="entry name" value="CLCR"/>
</dbReference>
<dbReference type="PROSITE" id="PS50011">
    <property type="entry name" value="PROTEIN_KINASE_DOM"/>
    <property type="match status" value="1"/>
</dbReference>
<dbReference type="PROSITE" id="PS50234">
    <property type="entry name" value="VWFA"/>
    <property type="match status" value="1"/>
</dbReference>
<dbReference type="PANTHER" id="PTHR10579">
    <property type="entry name" value="CALCIUM-ACTIVATED CHLORIDE CHANNEL REGULATOR"/>
    <property type="match status" value="1"/>
</dbReference>
<evidence type="ECO:0000313" key="5">
    <source>
        <dbReference type="EMBL" id="CAL4787008.1"/>
    </source>
</evidence>
<dbReference type="PANTHER" id="PTHR10579:SF156">
    <property type="entry name" value="VWFA DOMAIN-CONTAINING PROTEIN"/>
    <property type="match status" value="1"/>
</dbReference>
<dbReference type="Gene3D" id="3.40.50.410">
    <property type="entry name" value="von Willebrand factor, type A domain"/>
    <property type="match status" value="1"/>
</dbReference>
<dbReference type="InterPro" id="IPR011009">
    <property type="entry name" value="Kinase-like_dom_sf"/>
</dbReference>
<dbReference type="InterPro" id="IPR036465">
    <property type="entry name" value="vWFA_dom_sf"/>
</dbReference>
<dbReference type="EMBL" id="CAMXCT020002668">
    <property type="protein sequence ID" value="CAL1153071.1"/>
    <property type="molecule type" value="Genomic_DNA"/>
</dbReference>
<feature type="domain" description="VWFA" evidence="2">
    <location>
        <begin position="35"/>
        <end position="211"/>
    </location>
</feature>
<dbReference type="Proteomes" id="UP001152797">
    <property type="component" value="Unassembled WGS sequence"/>
</dbReference>
<evidence type="ECO:0000313" key="4">
    <source>
        <dbReference type="EMBL" id="CAL1153071.1"/>
    </source>
</evidence>
<evidence type="ECO:0000313" key="3">
    <source>
        <dbReference type="EMBL" id="CAI3999696.1"/>
    </source>
</evidence>
<dbReference type="SMART" id="SM00220">
    <property type="entry name" value="S_TKc"/>
    <property type="match status" value="1"/>
</dbReference>
<evidence type="ECO:0000313" key="6">
    <source>
        <dbReference type="Proteomes" id="UP001152797"/>
    </source>
</evidence>
<dbReference type="OrthoDB" id="409237at2759"/>
<dbReference type="SUPFAM" id="SSF53300">
    <property type="entry name" value="vWA-like"/>
    <property type="match status" value="1"/>
</dbReference>
<name>A0A9P1G4X1_9DINO</name>
<feature type="domain" description="Protein kinase" evidence="1">
    <location>
        <begin position="432"/>
        <end position="725"/>
    </location>
</feature>
<dbReference type="EMBL" id="CAMXCT030002668">
    <property type="protein sequence ID" value="CAL4787008.1"/>
    <property type="molecule type" value="Genomic_DNA"/>
</dbReference>
<organism evidence="3">
    <name type="scientific">Cladocopium goreaui</name>
    <dbReference type="NCBI Taxonomy" id="2562237"/>
    <lineage>
        <taxon>Eukaryota</taxon>
        <taxon>Sar</taxon>
        <taxon>Alveolata</taxon>
        <taxon>Dinophyceae</taxon>
        <taxon>Suessiales</taxon>
        <taxon>Symbiodiniaceae</taxon>
        <taxon>Cladocopium</taxon>
    </lineage>
</organism>
<keyword evidence="6" id="KW-1185">Reference proteome</keyword>